<feature type="DNA-binding region" description="H-T-H motif" evidence="2">
    <location>
        <begin position="33"/>
        <end position="52"/>
    </location>
</feature>
<accession>A0A128F125</accession>
<feature type="domain" description="HTH tetR-type" evidence="3">
    <location>
        <begin position="10"/>
        <end position="70"/>
    </location>
</feature>
<evidence type="ECO:0000313" key="5">
    <source>
        <dbReference type="Proteomes" id="UP000073601"/>
    </source>
</evidence>
<dbReference type="InterPro" id="IPR009057">
    <property type="entry name" value="Homeodomain-like_sf"/>
</dbReference>
<proteinExistence type="predicted"/>
<name>A0A128F125_9GAMM</name>
<dbReference type="SUPFAM" id="SSF46689">
    <property type="entry name" value="Homeodomain-like"/>
    <property type="match status" value="1"/>
</dbReference>
<dbReference type="OrthoDB" id="5816932at2"/>
<reference evidence="5" key="1">
    <citation type="submission" date="2016-02" db="EMBL/GenBank/DDBJ databases">
        <authorList>
            <person name="Rodrigo-Torres Lidia"/>
            <person name="Arahal R.David."/>
        </authorList>
    </citation>
    <scope>NUCLEOTIDE SEQUENCE [LARGE SCALE GENOMIC DNA]</scope>
    <source>
        <strain evidence="5">CECT 8713</strain>
    </source>
</reference>
<keyword evidence="5" id="KW-1185">Reference proteome</keyword>
<organism evidence="4 5">
    <name type="scientific">Grimontia marina</name>
    <dbReference type="NCBI Taxonomy" id="646534"/>
    <lineage>
        <taxon>Bacteria</taxon>
        <taxon>Pseudomonadati</taxon>
        <taxon>Pseudomonadota</taxon>
        <taxon>Gammaproteobacteria</taxon>
        <taxon>Vibrionales</taxon>
        <taxon>Vibrionaceae</taxon>
        <taxon>Grimontia</taxon>
    </lineage>
</organism>
<evidence type="ECO:0000259" key="3">
    <source>
        <dbReference type="PROSITE" id="PS50977"/>
    </source>
</evidence>
<keyword evidence="1 2" id="KW-0238">DNA-binding</keyword>
<dbReference type="Gene3D" id="1.10.357.10">
    <property type="entry name" value="Tetracycline Repressor, domain 2"/>
    <property type="match status" value="1"/>
</dbReference>
<dbReference type="GO" id="GO:0003677">
    <property type="term" value="F:DNA binding"/>
    <property type="evidence" value="ECO:0007669"/>
    <property type="project" value="UniProtKB-UniRule"/>
</dbReference>
<evidence type="ECO:0000256" key="2">
    <source>
        <dbReference type="PROSITE-ProRule" id="PRU00335"/>
    </source>
</evidence>
<protein>
    <recommendedName>
        <fullName evidence="3">HTH tetR-type domain-containing protein</fullName>
    </recommendedName>
</protein>
<dbReference type="RefSeq" id="WP_002538662.1">
    <property type="nucleotide sequence ID" value="NZ_CAWRCI010000008.1"/>
</dbReference>
<sequence>MPKRSKEDTEVTIRLILDAVVDQLVTLGYDKMSYTTLSQQTGISRTGISHHFPKKTDFITRLDDRLLGILIDRLDLEGDKRSFIESWLTALRSDNRFIAVLRLFFLHTVSSENAVEFTSHASRKLHDVCCNRYGEEFEKDLEWLLGKSLLTMA</sequence>
<dbReference type="Pfam" id="PF18285">
    <property type="entry name" value="LuxT_C"/>
    <property type="match status" value="1"/>
</dbReference>
<dbReference type="InterPro" id="IPR001647">
    <property type="entry name" value="HTH_TetR"/>
</dbReference>
<dbReference type="Proteomes" id="UP000073601">
    <property type="component" value="Unassembled WGS sequence"/>
</dbReference>
<dbReference type="AlphaFoldDB" id="A0A128F125"/>
<evidence type="ECO:0000313" key="4">
    <source>
        <dbReference type="EMBL" id="CZF80114.1"/>
    </source>
</evidence>
<evidence type="ECO:0000256" key="1">
    <source>
        <dbReference type="ARBA" id="ARBA00023125"/>
    </source>
</evidence>
<dbReference type="EMBL" id="FIZY01000008">
    <property type="protein sequence ID" value="CZF80114.1"/>
    <property type="molecule type" value="Genomic_DNA"/>
</dbReference>
<dbReference type="PROSITE" id="PS50977">
    <property type="entry name" value="HTH_TETR_2"/>
    <property type="match status" value="1"/>
</dbReference>
<gene>
    <name evidence="4" type="ORF">GMA8713_01257</name>
</gene>